<organism evidence="2 3">
    <name type="scientific">Saccharopolyspora mangrovi</name>
    <dbReference type="NCBI Taxonomy" id="3082379"/>
    <lineage>
        <taxon>Bacteria</taxon>
        <taxon>Bacillati</taxon>
        <taxon>Actinomycetota</taxon>
        <taxon>Actinomycetes</taxon>
        <taxon>Pseudonocardiales</taxon>
        <taxon>Pseudonocardiaceae</taxon>
        <taxon>Saccharopolyspora</taxon>
    </lineage>
</organism>
<name>A0ABU6AK75_9PSEU</name>
<dbReference type="RefSeq" id="WP_324269357.1">
    <property type="nucleotide sequence ID" value="NZ_JAWLNX010000034.1"/>
</dbReference>
<sequence length="116" mass="12420">MRAGDDAAPAVIGADYIAEQNGEEPEPVYLPLEKPLTSSDADATISMRELEDGRVAILVYTSLESLVVHCGDLQPWASVLPDQLGDIQARSGADMVAWDEPLPPEQRSDSAGGDQR</sequence>
<evidence type="ECO:0000256" key="1">
    <source>
        <dbReference type="SAM" id="MobiDB-lite"/>
    </source>
</evidence>
<keyword evidence="3" id="KW-1185">Reference proteome</keyword>
<protein>
    <submittedName>
        <fullName evidence="2">SAV_915 family protein</fullName>
    </submittedName>
</protein>
<evidence type="ECO:0000313" key="3">
    <source>
        <dbReference type="Proteomes" id="UP001327093"/>
    </source>
</evidence>
<dbReference type="InterPro" id="IPR049975">
    <property type="entry name" value="SAV_915-like_dom"/>
</dbReference>
<dbReference type="NCBIfam" id="NF042914">
    <property type="entry name" value="SAV915_dom"/>
    <property type="match status" value="1"/>
</dbReference>
<dbReference type="Proteomes" id="UP001327093">
    <property type="component" value="Unassembled WGS sequence"/>
</dbReference>
<proteinExistence type="predicted"/>
<comment type="caution">
    <text evidence="2">The sequence shown here is derived from an EMBL/GenBank/DDBJ whole genome shotgun (WGS) entry which is preliminary data.</text>
</comment>
<dbReference type="EMBL" id="JAWLNX010000034">
    <property type="protein sequence ID" value="MEB3371931.1"/>
    <property type="molecule type" value="Genomic_DNA"/>
</dbReference>
<evidence type="ECO:0000313" key="2">
    <source>
        <dbReference type="EMBL" id="MEB3371931.1"/>
    </source>
</evidence>
<accession>A0ABU6AK75</accession>
<reference evidence="2 3" key="1">
    <citation type="submission" date="2023-10" db="EMBL/GenBank/DDBJ databases">
        <title>Saccharopolyspora sp. nov., isolated from mangrove soil.</title>
        <authorList>
            <person name="Lu Y."/>
            <person name="Liu W."/>
        </authorList>
    </citation>
    <scope>NUCLEOTIDE SEQUENCE [LARGE SCALE GENOMIC DNA]</scope>
    <source>
        <strain evidence="2 3">S2-29</strain>
    </source>
</reference>
<gene>
    <name evidence="2" type="ORF">R4I43_31480</name>
</gene>
<feature type="region of interest" description="Disordered" evidence="1">
    <location>
        <begin position="91"/>
        <end position="116"/>
    </location>
</feature>